<dbReference type="InterPro" id="IPR052348">
    <property type="entry name" value="Metallopeptidase_M50B"/>
</dbReference>
<evidence type="ECO:0000256" key="6">
    <source>
        <dbReference type="ARBA" id="ARBA00022692"/>
    </source>
</evidence>
<evidence type="ECO:0000256" key="12">
    <source>
        <dbReference type="ARBA" id="ARBA00023136"/>
    </source>
</evidence>
<dbReference type="InterPro" id="IPR044537">
    <property type="entry name" value="Rip2-like"/>
</dbReference>
<evidence type="ECO:0000256" key="10">
    <source>
        <dbReference type="ARBA" id="ARBA00022989"/>
    </source>
</evidence>
<evidence type="ECO:0000256" key="11">
    <source>
        <dbReference type="ARBA" id="ARBA00023049"/>
    </source>
</evidence>
<dbReference type="GO" id="GO:0005886">
    <property type="term" value="C:plasma membrane"/>
    <property type="evidence" value="ECO:0007669"/>
    <property type="project" value="UniProtKB-SubCell"/>
</dbReference>
<evidence type="ECO:0000256" key="9">
    <source>
        <dbReference type="ARBA" id="ARBA00022833"/>
    </source>
</evidence>
<keyword evidence="8" id="KW-0378">Hydrolase</keyword>
<keyword evidence="6 13" id="KW-0812">Transmembrane</keyword>
<evidence type="ECO:0000256" key="2">
    <source>
        <dbReference type="ARBA" id="ARBA00004651"/>
    </source>
</evidence>
<feature type="transmembrane region" description="Helical" evidence="13">
    <location>
        <begin position="109"/>
        <end position="128"/>
    </location>
</feature>
<comment type="cofactor">
    <cofactor evidence="1">
        <name>Zn(2+)</name>
        <dbReference type="ChEBI" id="CHEBI:29105"/>
    </cofactor>
</comment>
<feature type="transmembrane region" description="Helical" evidence="13">
    <location>
        <begin position="135"/>
        <end position="155"/>
    </location>
</feature>
<dbReference type="GO" id="GO:0006508">
    <property type="term" value="P:proteolysis"/>
    <property type="evidence" value="ECO:0007669"/>
    <property type="project" value="UniProtKB-KW"/>
</dbReference>
<feature type="transmembrane region" description="Helical" evidence="13">
    <location>
        <begin position="66"/>
        <end position="89"/>
    </location>
</feature>
<keyword evidence="10 13" id="KW-1133">Transmembrane helix</keyword>
<evidence type="ECO:0000256" key="13">
    <source>
        <dbReference type="SAM" id="Phobius"/>
    </source>
</evidence>
<accession>A0A2Z2MMR6</accession>
<name>A0A2Z2MMR6_THEPR</name>
<keyword evidence="16" id="KW-1185">Reference proteome</keyword>
<dbReference type="Pfam" id="PF02163">
    <property type="entry name" value="Peptidase_M50"/>
    <property type="match status" value="1"/>
</dbReference>
<dbReference type="AlphaFoldDB" id="A0A2Z2MMR6"/>
<proteinExistence type="inferred from homology"/>
<comment type="similarity">
    <text evidence="3">Belongs to the peptidase M50B family.</text>
</comment>
<gene>
    <name evidence="15" type="ORF">A3L09_08105</name>
</gene>
<keyword evidence="12 13" id="KW-0472">Membrane</keyword>
<dbReference type="InterPro" id="IPR008915">
    <property type="entry name" value="Peptidase_M50"/>
</dbReference>
<dbReference type="GO" id="GO:0046872">
    <property type="term" value="F:metal ion binding"/>
    <property type="evidence" value="ECO:0007669"/>
    <property type="project" value="UniProtKB-KW"/>
</dbReference>
<feature type="domain" description="Peptidase M50" evidence="14">
    <location>
        <begin position="65"/>
        <end position="167"/>
    </location>
</feature>
<dbReference type="PANTHER" id="PTHR35864:SF1">
    <property type="entry name" value="ZINC METALLOPROTEASE YWHC-RELATED"/>
    <property type="match status" value="1"/>
</dbReference>
<dbReference type="OrthoDB" id="86131at2157"/>
<dbReference type="PANTHER" id="PTHR35864">
    <property type="entry name" value="ZINC METALLOPROTEASE MJ0611-RELATED"/>
    <property type="match status" value="1"/>
</dbReference>
<evidence type="ECO:0000313" key="16">
    <source>
        <dbReference type="Proteomes" id="UP000250179"/>
    </source>
</evidence>
<keyword evidence="4" id="KW-1003">Cell membrane</keyword>
<protein>
    <submittedName>
        <fullName evidence="15">Metalloprotease</fullName>
    </submittedName>
</protein>
<dbReference type="CDD" id="cd06158">
    <property type="entry name" value="S2P-M50_like_1"/>
    <property type="match status" value="1"/>
</dbReference>
<dbReference type="RefSeq" id="WP_088858475.1">
    <property type="nucleotide sequence ID" value="NZ_CP014862.1"/>
</dbReference>
<dbReference type="Proteomes" id="UP000250179">
    <property type="component" value="Chromosome"/>
</dbReference>
<keyword evidence="9" id="KW-0862">Zinc</keyword>
<feature type="transmembrane region" description="Helical" evidence="13">
    <location>
        <begin position="28"/>
        <end position="45"/>
    </location>
</feature>
<evidence type="ECO:0000256" key="3">
    <source>
        <dbReference type="ARBA" id="ARBA00007931"/>
    </source>
</evidence>
<dbReference type="KEGG" id="tprf:A3L09_08105"/>
<evidence type="ECO:0000256" key="5">
    <source>
        <dbReference type="ARBA" id="ARBA00022670"/>
    </source>
</evidence>
<reference evidence="15 16" key="1">
    <citation type="submission" date="2016-03" db="EMBL/GenBank/DDBJ databases">
        <title>Complete genome sequence of Thermococcus profundus strain DT5432.</title>
        <authorList>
            <person name="Oger P.M."/>
        </authorList>
    </citation>
    <scope>NUCLEOTIDE SEQUENCE [LARGE SCALE GENOMIC DNA]</scope>
    <source>
        <strain evidence="15 16">DT 5432</strain>
    </source>
</reference>
<keyword evidence="7" id="KW-0479">Metal-binding</keyword>
<evidence type="ECO:0000256" key="1">
    <source>
        <dbReference type="ARBA" id="ARBA00001947"/>
    </source>
</evidence>
<dbReference type="EMBL" id="CP014862">
    <property type="protein sequence ID" value="ASJ03218.1"/>
    <property type="molecule type" value="Genomic_DNA"/>
</dbReference>
<dbReference type="GO" id="GO:0008237">
    <property type="term" value="F:metallopeptidase activity"/>
    <property type="evidence" value="ECO:0007669"/>
    <property type="project" value="UniProtKB-KW"/>
</dbReference>
<evidence type="ECO:0000259" key="14">
    <source>
        <dbReference type="Pfam" id="PF02163"/>
    </source>
</evidence>
<dbReference type="GeneID" id="33320372"/>
<comment type="subcellular location">
    <subcellularLocation>
        <location evidence="2">Cell membrane</location>
        <topology evidence="2">Multi-pass membrane protein</topology>
    </subcellularLocation>
</comment>
<organism evidence="15 16">
    <name type="scientific">Thermococcus profundus</name>
    <dbReference type="NCBI Taxonomy" id="49899"/>
    <lineage>
        <taxon>Archaea</taxon>
        <taxon>Methanobacteriati</taxon>
        <taxon>Methanobacteriota</taxon>
        <taxon>Thermococci</taxon>
        <taxon>Thermococcales</taxon>
        <taxon>Thermococcaceae</taxon>
        <taxon>Thermococcus</taxon>
    </lineage>
</organism>
<keyword evidence="5 15" id="KW-0645">Protease</keyword>
<feature type="transmembrane region" description="Helical" evidence="13">
    <location>
        <begin position="170"/>
        <end position="186"/>
    </location>
</feature>
<keyword evidence="11 15" id="KW-0482">Metalloprotease</keyword>
<sequence>MNPREVEDLAVSFFVLLLLFADFNLKNVPYISLALITAFIFHELAHRWTAERYGYRAFYRRWDTGIVLALAIGIASKALTGTTWIFAAVGAVQIYAPYMLADREAFGKIALAGPASNMVIGIISLVLIQITSGGLQTALAITAFLNFWLAFFNLWPVPPLDGWKVLRWNAGYWAVAVGVAYSLNLLV</sequence>
<evidence type="ECO:0000256" key="8">
    <source>
        <dbReference type="ARBA" id="ARBA00022801"/>
    </source>
</evidence>
<evidence type="ECO:0000256" key="4">
    <source>
        <dbReference type="ARBA" id="ARBA00022475"/>
    </source>
</evidence>
<evidence type="ECO:0000313" key="15">
    <source>
        <dbReference type="EMBL" id="ASJ03218.1"/>
    </source>
</evidence>
<evidence type="ECO:0000256" key="7">
    <source>
        <dbReference type="ARBA" id="ARBA00022723"/>
    </source>
</evidence>